<reference evidence="2" key="1">
    <citation type="submission" date="2021-01" db="EMBL/GenBank/DDBJ databases">
        <authorList>
            <person name="Corre E."/>
            <person name="Pelletier E."/>
            <person name="Niang G."/>
            <person name="Scheremetjew M."/>
            <person name="Finn R."/>
            <person name="Kale V."/>
            <person name="Holt S."/>
            <person name="Cochrane G."/>
            <person name="Meng A."/>
            <person name="Brown T."/>
            <person name="Cohen L."/>
        </authorList>
    </citation>
    <scope>NUCLEOTIDE SEQUENCE</scope>
    <source>
        <strain evidence="2">NIES-2562</strain>
    </source>
</reference>
<dbReference type="EMBL" id="HBIB01030286">
    <property type="protein sequence ID" value="CAE0257362.1"/>
    <property type="molecule type" value="Transcribed_RNA"/>
</dbReference>
<gene>
    <name evidence="1" type="ORF">PBIL07802_LOCUS19620</name>
    <name evidence="2" type="ORF">PBIL07802_LOCUS19621</name>
</gene>
<evidence type="ECO:0000313" key="1">
    <source>
        <dbReference type="EMBL" id="CAE0257361.1"/>
    </source>
</evidence>
<proteinExistence type="predicted"/>
<dbReference type="EMBL" id="HBIB01030285">
    <property type="protein sequence ID" value="CAE0257361.1"/>
    <property type="molecule type" value="Transcribed_RNA"/>
</dbReference>
<accession>A0A7S3DGV0</accession>
<evidence type="ECO:0000313" key="2">
    <source>
        <dbReference type="EMBL" id="CAE0257362.1"/>
    </source>
</evidence>
<organism evidence="2">
    <name type="scientific">Palpitomonas bilix</name>
    <dbReference type="NCBI Taxonomy" id="652834"/>
    <lineage>
        <taxon>Eukaryota</taxon>
        <taxon>Eukaryota incertae sedis</taxon>
    </lineage>
</organism>
<sequence>MGECLRYAVTPMHQYTYTHIHIHTHSTYTHIHIYTYTYINTDRLYIQCQTHTHTQYRGVEPCITLPTSSHLTLPYSHQSTLYSLPLLTCCHPSLPTPFSLFLLFFPYFSHSSFPPPLFAFFSLPFTSSTMAVTNSCSVFLPIV</sequence>
<dbReference type="AlphaFoldDB" id="A0A7S3DGV0"/>
<protein>
    <submittedName>
        <fullName evidence="2">Uncharacterized protein</fullName>
    </submittedName>
</protein>
<name>A0A7S3DGV0_9EUKA</name>